<keyword evidence="7" id="KW-0658">Purine biosynthesis</keyword>
<dbReference type="SMART" id="SM00851">
    <property type="entry name" value="MGS"/>
    <property type="match status" value="1"/>
</dbReference>
<dbReference type="Gene3D" id="3.40.140.20">
    <property type="match status" value="2"/>
</dbReference>
<dbReference type="PANTHER" id="PTHR11692:SF0">
    <property type="entry name" value="BIFUNCTIONAL PURINE BIOSYNTHESIS PROTEIN ATIC"/>
    <property type="match status" value="1"/>
</dbReference>
<keyword evidence="9" id="KW-0511">Multifunctional enzyme</keyword>
<comment type="similarity">
    <text evidence="4">Belongs to the PurH family.</text>
</comment>
<evidence type="ECO:0000256" key="2">
    <source>
        <dbReference type="ARBA" id="ARBA00004844"/>
    </source>
</evidence>
<evidence type="ECO:0000256" key="9">
    <source>
        <dbReference type="ARBA" id="ARBA00023268"/>
    </source>
</evidence>
<dbReference type="GO" id="GO:0004643">
    <property type="term" value="F:phosphoribosylaminoimidazolecarboxamide formyltransferase activity"/>
    <property type="evidence" value="ECO:0007669"/>
    <property type="project" value="InterPro"/>
</dbReference>
<organism evidence="11 12">
    <name type="scientific">Gomphillus americanus</name>
    <dbReference type="NCBI Taxonomy" id="1940652"/>
    <lineage>
        <taxon>Eukaryota</taxon>
        <taxon>Fungi</taxon>
        <taxon>Dikarya</taxon>
        <taxon>Ascomycota</taxon>
        <taxon>Pezizomycotina</taxon>
        <taxon>Lecanoromycetes</taxon>
        <taxon>OSLEUM clade</taxon>
        <taxon>Ostropomycetidae</taxon>
        <taxon>Ostropales</taxon>
        <taxon>Graphidaceae</taxon>
        <taxon>Gomphilloideae</taxon>
        <taxon>Gomphillus</taxon>
    </lineage>
</organism>
<dbReference type="NCBIfam" id="NF005492">
    <property type="entry name" value="PRK07106.1"/>
    <property type="match status" value="1"/>
</dbReference>
<name>A0A8H3G0C2_9LECA</name>
<dbReference type="PANTHER" id="PTHR11692">
    <property type="entry name" value="BIFUNCTIONAL PURINE BIOSYNTHESIS PROTEIN PURH"/>
    <property type="match status" value="1"/>
</dbReference>
<keyword evidence="12" id="KW-1185">Reference proteome</keyword>
<dbReference type="GO" id="GO:0003937">
    <property type="term" value="F:IMP cyclohydrolase activity"/>
    <property type="evidence" value="ECO:0007669"/>
    <property type="project" value="InterPro"/>
</dbReference>
<dbReference type="CDD" id="cd01421">
    <property type="entry name" value="IMPCH"/>
    <property type="match status" value="1"/>
</dbReference>
<dbReference type="Proteomes" id="UP000664169">
    <property type="component" value="Unassembled WGS sequence"/>
</dbReference>
<accession>A0A8H3G0C2</accession>
<dbReference type="InterPro" id="IPR036914">
    <property type="entry name" value="MGS-like_dom_sf"/>
</dbReference>
<dbReference type="FunFam" id="3.40.50.1380:FF:000001">
    <property type="entry name" value="Bifunctional purine biosynthesis protein PurH"/>
    <property type="match status" value="1"/>
</dbReference>
<dbReference type="GO" id="GO:0006189">
    <property type="term" value="P:'de novo' IMP biosynthetic process"/>
    <property type="evidence" value="ECO:0007669"/>
    <property type="project" value="UniProtKB-UniPathway"/>
</dbReference>
<evidence type="ECO:0000256" key="4">
    <source>
        <dbReference type="ARBA" id="ARBA00007667"/>
    </source>
</evidence>
<dbReference type="InterPro" id="IPR016193">
    <property type="entry name" value="Cytidine_deaminase-like"/>
</dbReference>
<evidence type="ECO:0000256" key="6">
    <source>
        <dbReference type="ARBA" id="ARBA00022679"/>
    </source>
</evidence>
<dbReference type="PROSITE" id="PS51855">
    <property type="entry name" value="MGS"/>
    <property type="match status" value="1"/>
</dbReference>
<evidence type="ECO:0000313" key="11">
    <source>
        <dbReference type="EMBL" id="CAF9930816.1"/>
    </source>
</evidence>
<dbReference type="OrthoDB" id="6017153at2759"/>
<comment type="caution">
    <text evidence="11">The sequence shown here is derived from an EMBL/GenBank/DDBJ whole genome shotgun (WGS) entry which is preliminary data.</text>
</comment>
<dbReference type="FunFam" id="3.40.140.20:FF:000003">
    <property type="entry name" value="Bifunctional purine biosynthesis protein"/>
    <property type="match status" value="1"/>
</dbReference>
<dbReference type="Pfam" id="PF01808">
    <property type="entry name" value="AICARFT_IMPCHas"/>
    <property type="match status" value="1"/>
</dbReference>
<dbReference type="InterPro" id="IPR002695">
    <property type="entry name" value="PurH-like"/>
</dbReference>
<keyword evidence="5" id="KW-0963">Cytoplasm</keyword>
<evidence type="ECO:0000256" key="7">
    <source>
        <dbReference type="ARBA" id="ARBA00022755"/>
    </source>
</evidence>
<proteinExistence type="inferred from homology"/>
<dbReference type="PIRSF" id="PIRSF000414">
    <property type="entry name" value="AICARFT_IMPCHas"/>
    <property type="match status" value="1"/>
</dbReference>
<comment type="pathway">
    <text evidence="2">Purine metabolism; IMP biosynthesis via de novo pathway; IMP from 5-formamido-1-(5-phospho-D-ribosyl)imidazole-4-carboxamide: step 1/1.</text>
</comment>
<dbReference type="SMART" id="SM00798">
    <property type="entry name" value="AICARFT_IMPCHas"/>
    <property type="match status" value="1"/>
</dbReference>
<reference evidence="11" key="1">
    <citation type="submission" date="2021-03" db="EMBL/GenBank/DDBJ databases">
        <authorList>
            <person name="Tagirdzhanova G."/>
        </authorList>
    </citation>
    <scope>NUCLEOTIDE SEQUENCE</scope>
</reference>
<evidence type="ECO:0000256" key="5">
    <source>
        <dbReference type="ARBA" id="ARBA00022490"/>
    </source>
</evidence>
<dbReference type="EMBL" id="CAJPDQ010000036">
    <property type="protein sequence ID" value="CAF9930816.1"/>
    <property type="molecule type" value="Genomic_DNA"/>
</dbReference>
<evidence type="ECO:0000259" key="10">
    <source>
        <dbReference type="PROSITE" id="PS51855"/>
    </source>
</evidence>
<comment type="subcellular location">
    <subcellularLocation>
        <location evidence="1">Cytoplasm</location>
        <location evidence="1">Cytosol</location>
    </subcellularLocation>
</comment>
<dbReference type="UniPathway" id="UPA00074">
    <property type="reaction ID" value="UER00133"/>
</dbReference>
<gene>
    <name evidence="11" type="primary">ADE16</name>
    <name evidence="11" type="ORF">GOMPHAMPRED_005747</name>
</gene>
<evidence type="ECO:0000313" key="12">
    <source>
        <dbReference type="Proteomes" id="UP000664169"/>
    </source>
</evidence>
<dbReference type="NCBIfam" id="TIGR00355">
    <property type="entry name" value="purH"/>
    <property type="match status" value="1"/>
</dbReference>
<dbReference type="Gene3D" id="3.40.50.1380">
    <property type="entry name" value="Methylglyoxal synthase-like domain"/>
    <property type="match status" value="1"/>
</dbReference>
<dbReference type="SUPFAM" id="SSF53927">
    <property type="entry name" value="Cytidine deaminase-like"/>
    <property type="match status" value="1"/>
</dbReference>
<dbReference type="GO" id="GO:0005829">
    <property type="term" value="C:cytosol"/>
    <property type="evidence" value="ECO:0007669"/>
    <property type="project" value="UniProtKB-SubCell"/>
</dbReference>
<dbReference type="InterPro" id="IPR024051">
    <property type="entry name" value="AICAR_Tfase_dup_dom_sf"/>
</dbReference>
<evidence type="ECO:0000256" key="8">
    <source>
        <dbReference type="ARBA" id="ARBA00022801"/>
    </source>
</evidence>
<protein>
    <submittedName>
        <fullName evidence="11">5-aminoimidazole-4-carboxamide ribonucleotide (AICAR) transformylase/IMP cyclohydrolase</fullName>
    </submittedName>
</protein>
<keyword evidence="6" id="KW-0808">Transferase</keyword>
<comment type="pathway">
    <text evidence="3">Purine metabolism; IMP biosynthesis via de novo pathway; 5-formamido-1-(5-phospho-D-ribosyl)imidazole-4-carboxamide from 5-amino-1-(5-phospho-D-ribosyl)imidazole-4-carboxamide (10-formyl THF route): step 1/1.</text>
</comment>
<dbReference type="Gene3D" id="1.10.287.440">
    <property type="match status" value="1"/>
</dbReference>
<dbReference type="Pfam" id="PF02142">
    <property type="entry name" value="MGS"/>
    <property type="match status" value="1"/>
</dbReference>
<feature type="domain" description="MGS-like" evidence="10">
    <location>
        <begin position="3"/>
        <end position="155"/>
    </location>
</feature>
<dbReference type="InterPro" id="IPR011607">
    <property type="entry name" value="MGS-like_dom"/>
</dbReference>
<dbReference type="InterPro" id="IPR024050">
    <property type="entry name" value="AICAR_Tfase_insert_dom_sf"/>
</dbReference>
<keyword evidence="8" id="KW-0378">Hydrolase</keyword>
<dbReference type="SUPFAM" id="SSF52335">
    <property type="entry name" value="Methylglyoxal synthase-like"/>
    <property type="match status" value="1"/>
</dbReference>
<evidence type="ECO:0000256" key="3">
    <source>
        <dbReference type="ARBA" id="ARBA00004954"/>
    </source>
</evidence>
<dbReference type="AlphaFoldDB" id="A0A8H3G0C2"/>
<sequence>MAEQASNKPTKIAIISVYDKTNLRHLAEGLVKNNVRLLASGGTSRMIREAGFPVECVCNNENAGDALCCYTGRVKTLHPAVHAGILARNLESDEKDLAEQHIAKVDYVVCNLYPFKQTVEKIDVTMEEATEEIDIGGVTLLRSAAKNHGRCTVLSDPNDYHDFLQLLDRGSVPEQIRQAYALKAFEHTADYDAAVSDFFRKKYATNTQHIPLRYGINPHQSPAAACTKESRIPFKVLNGAPGYVNLLDALNAWPLVKELKDALGLPSAASFKHVSPTGAAIGIPLDARERKVYMCDDIDGLSSSALAMAYCRARGADRMSSFGDVIALSDNVDLVTAKIISREVSDGIIAPGYEAEALEILSKKKGGKYLVLEIDRSYTPPAMETRTVYGVTLTQGRNDFVIHPKETFTNIRTPKDSPSLPDSALRDLTIATIALKYTQSNSVAYAANGQIVGLGAGQQSRIHCTRLAGDKTDNWWMRFHERALNLKFKKGLKRPEKSNSIDLLCSGLVPKDGDERDDFERNFDEVPMPFSQEEREAWLKELNGIAVSSDAFFPFTDNIFRADRSGAKFIAAPMGSNNDEAVLRTAESLGITFVEQSTRLFHH</sequence>
<evidence type="ECO:0000256" key="1">
    <source>
        <dbReference type="ARBA" id="ARBA00004514"/>
    </source>
</evidence>